<dbReference type="AlphaFoldDB" id="A0AAN4ZJ64"/>
<sequence length="126" mass="14562">AFSDPDVTEDSKKKAMSNRRFIRFFSMFTHIETLVLSGIPGSCAYKSVMETMKAKIERLEIHSSIEEDDKKTIVDFVRLHQIRYVSIVAYSFEARHFKNFAIDIVKSGATLDVYGKGRTEKIFRRS</sequence>
<evidence type="ECO:0000313" key="3">
    <source>
        <dbReference type="Proteomes" id="UP001328107"/>
    </source>
</evidence>
<keyword evidence="3" id="KW-1185">Reference proteome</keyword>
<dbReference type="EMBL" id="BTRK01000002">
    <property type="protein sequence ID" value="GMR37950.1"/>
    <property type="molecule type" value="Genomic_DNA"/>
</dbReference>
<reference evidence="3" key="1">
    <citation type="submission" date="2022-10" db="EMBL/GenBank/DDBJ databases">
        <title>Genome assembly of Pristionchus species.</title>
        <authorList>
            <person name="Yoshida K."/>
            <person name="Sommer R.J."/>
        </authorList>
    </citation>
    <scope>NUCLEOTIDE SEQUENCE [LARGE SCALE GENOMIC DNA]</scope>
    <source>
        <strain evidence="3">RS5460</strain>
    </source>
</reference>
<evidence type="ECO:0000313" key="2">
    <source>
        <dbReference type="EMBL" id="GMR37950.1"/>
    </source>
</evidence>
<keyword evidence="1" id="KW-0812">Transmembrane</keyword>
<feature type="transmembrane region" description="Helical" evidence="1">
    <location>
        <begin position="21"/>
        <end position="39"/>
    </location>
</feature>
<protein>
    <submittedName>
        <fullName evidence="2">Uncharacterized protein</fullName>
    </submittedName>
</protein>
<proteinExistence type="predicted"/>
<keyword evidence="1" id="KW-0472">Membrane</keyword>
<feature type="non-terminal residue" evidence="2">
    <location>
        <position position="1"/>
    </location>
</feature>
<evidence type="ECO:0000256" key="1">
    <source>
        <dbReference type="SAM" id="Phobius"/>
    </source>
</evidence>
<name>A0AAN4ZJ64_9BILA</name>
<accession>A0AAN4ZJ64</accession>
<feature type="non-terminal residue" evidence="2">
    <location>
        <position position="126"/>
    </location>
</feature>
<dbReference type="Proteomes" id="UP001328107">
    <property type="component" value="Unassembled WGS sequence"/>
</dbReference>
<comment type="caution">
    <text evidence="2">The sequence shown here is derived from an EMBL/GenBank/DDBJ whole genome shotgun (WGS) entry which is preliminary data.</text>
</comment>
<organism evidence="2 3">
    <name type="scientific">Pristionchus mayeri</name>
    <dbReference type="NCBI Taxonomy" id="1317129"/>
    <lineage>
        <taxon>Eukaryota</taxon>
        <taxon>Metazoa</taxon>
        <taxon>Ecdysozoa</taxon>
        <taxon>Nematoda</taxon>
        <taxon>Chromadorea</taxon>
        <taxon>Rhabditida</taxon>
        <taxon>Rhabditina</taxon>
        <taxon>Diplogasteromorpha</taxon>
        <taxon>Diplogasteroidea</taxon>
        <taxon>Neodiplogasteridae</taxon>
        <taxon>Pristionchus</taxon>
    </lineage>
</organism>
<gene>
    <name evidence="2" type="ORF">PMAYCL1PPCAC_08145</name>
</gene>
<keyword evidence="1" id="KW-1133">Transmembrane helix</keyword>